<evidence type="ECO:0000313" key="2">
    <source>
        <dbReference type="EMBL" id="SFT70094.1"/>
    </source>
</evidence>
<dbReference type="GO" id="GO:0015074">
    <property type="term" value="P:DNA integration"/>
    <property type="evidence" value="ECO:0007669"/>
    <property type="project" value="InterPro"/>
</dbReference>
<dbReference type="OrthoDB" id="7731265at2"/>
<gene>
    <name evidence="2" type="ORF">SAMN05216236_105195</name>
</gene>
<reference evidence="2 3" key="1">
    <citation type="submission" date="2016-10" db="EMBL/GenBank/DDBJ databases">
        <authorList>
            <person name="de Groot N.N."/>
        </authorList>
    </citation>
    <scope>NUCLEOTIDE SEQUENCE [LARGE SCALE GENOMIC DNA]</scope>
    <source>
        <strain evidence="2 3">CGMCC 1.10959</strain>
    </source>
</reference>
<dbReference type="eggNOG" id="ENOG5032W7R">
    <property type="taxonomic scope" value="Bacteria"/>
</dbReference>
<dbReference type="AlphaFoldDB" id="A0A1I7A599"/>
<dbReference type="Gene3D" id="1.10.443.10">
    <property type="entry name" value="Intergrase catalytic core"/>
    <property type="match status" value="1"/>
</dbReference>
<protein>
    <submittedName>
        <fullName evidence="2">Uncharacterized protein</fullName>
    </submittedName>
</protein>
<dbReference type="InterPro" id="IPR011010">
    <property type="entry name" value="DNA_brk_join_enz"/>
</dbReference>
<dbReference type="GO" id="GO:0006310">
    <property type="term" value="P:DNA recombination"/>
    <property type="evidence" value="ECO:0007669"/>
    <property type="project" value="UniProtKB-KW"/>
</dbReference>
<dbReference type="STRING" id="999627.SAMN05216236_105195"/>
<sequence length="645" mass="71888">MTMHTTAPMRQVKEYWLGEVLAWAEANNESYDAIRELNKIPARMSMIDDDIGLIPAGLVHFDKVIAPTPYGVVSKSKDIEKARRRGNSRARALLVRFYEANAMVAPQVGREKWDRVIALVEENEGFTARGAIFPTGKHRSLFPLRARCRTSPLGLTQEELDRVAGEATPEVRKSINRGIKLINQLITLQNVLPEVRELLPPVGFKLPSSPDRARRIPWSWLPEALRANIEVVFQQTLAKPEDRAAKVKERLEAGEAPEAVLAEVNAYAKVRRRKINNPTAALSGYRNAVTWLWRAVDDLGRSGAATILPDLMTRENLEAACEDQIQRSTSSLTLKDPKLSQTLNGRLTNLRTIAGHGLCRPDMVALIDLMKISYWEYIVTPKQMTEDAEHTCKVLRDNPHVAAKFVRGPYMLADQATADIERAKANSDEDAEDRALRLYAAAAMQAIQLSRPLRTSNIIRVRHLGCPGSPGNIVWVRDKKKAEITFLPGEIKNDIKVVITVLDADAEILWKWQNKLRARFVELRKIPDSQYLFPGKASPRLVKDKVSLPAGCVSPSTMAEMWALGDAQLGLGLTPHQCRHAVATLVLALEPGNYAKAASILGDTEETVRKHYGCDSGQAAAAEVRQALLAHHPDLFKKMKRKLAK</sequence>
<proteinExistence type="predicted"/>
<evidence type="ECO:0000313" key="3">
    <source>
        <dbReference type="Proteomes" id="UP000182466"/>
    </source>
</evidence>
<keyword evidence="1" id="KW-0233">DNA recombination</keyword>
<dbReference type="SUPFAM" id="SSF56349">
    <property type="entry name" value="DNA breaking-rejoining enzymes"/>
    <property type="match status" value="1"/>
</dbReference>
<organism evidence="2 3">
    <name type="scientific">Sedimentitalea nanhaiensis</name>
    <dbReference type="NCBI Taxonomy" id="999627"/>
    <lineage>
        <taxon>Bacteria</taxon>
        <taxon>Pseudomonadati</taxon>
        <taxon>Pseudomonadota</taxon>
        <taxon>Alphaproteobacteria</taxon>
        <taxon>Rhodobacterales</taxon>
        <taxon>Paracoccaceae</taxon>
        <taxon>Sedimentitalea</taxon>
    </lineage>
</organism>
<name>A0A1I7A599_9RHOB</name>
<dbReference type="GO" id="GO:0003677">
    <property type="term" value="F:DNA binding"/>
    <property type="evidence" value="ECO:0007669"/>
    <property type="project" value="InterPro"/>
</dbReference>
<accession>A0A1I7A599</accession>
<dbReference type="RefSeq" id="WP_139236325.1">
    <property type="nucleotide sequence ID" value="NZ_FPAW01000005.1"/>
</dbReference>
<keyword evidence="3" id="KW-1185">Reference proteome</keyword>
<evidence type="ECO:0000256" key="1">
    <source>
        <dbReference type="ARBA" id="ARBA00023172"/>
    </source>
</evidence>
<dbReference type="InterPro" id="IPR013762">
    <property type="entry name" value="Integrase-like_cat_sf"/>
</dbReference>
<dbReference type="EMBL" id="FPAW01000005">
    <property type="protein sequence ID" value="SFT70094.1"/>
    <property type="molecule type" value="Genomic_DNA"/>
</dbReference>
<dbReference type="Proteomes" id="UP000182466">
    <property type="component" value="Unassembled WGS sequence"/>
</dbReference>